<accession>A0ACD6A202</accession>
<name>A0ACD6A202_AVESA</name>
<dbReference type="Proteomes" id="UP001732700">
    <property type="component" value="Chromosome 7C"/>
</dbReference>
<evidence type="ECO:0000313" key="2">
    <source>
        <dbReference type="Proteomes" id="UP001732700"/>
    </source>
</evidence>
<organism evidence="1 2">
    <name type="scientific">Avena sativa</name>
    <name type="common">Oat</name>
    <dbReference type="NCBI Taxonomy" id="4498"/>
    <lineage>
        <taxon>Eukaryota</taxon>
        <taxon>Viridiplantae</taxon>
        <taxon>Streptophyta</taxon>
        <taxon>Embryophyta</taxon>
        <taxon>Tracheophyta</taxon>
        <taxon>Spermatophyta</taxon>
        <taxon>Magnoliopsida</taxon>
        <taxon>Liliopsida</taxon>
        <taxon>Poales</taxon>
        <taxon>Poaceae</taxon>
        <taxon>BOP clade</taxon>
        <taxon>Pooideae</taxon>
        <taxon>Poodae</taxon>
        <taxon>Poeae</taxon>
        <taxon>Poeae Chloroplast Group 1 (Aveneae type)</taxon>
        <taxon>Aveninae</taxon>
        <taxon>Avena</taxon>
    </lineage>
</organism>
<keyword evidence="2" id="KW-1185">Reference proteome</keyword>
<evidence type="ECO:0000313" key="1">
    <source>
        <dbReference type="EnsemblPlants" id="AVESA.00010b.r2.7CG0708730.1.CDS.1"/>
    </source>
</evidence>
<protein>
    <submittedName>
        <fullName evidence="1">Uncharacterized protein</fullName>
    </submittedName>
</protein>
<proteinExistence type="predicted"/>
<dbReference type="EnsemblPlants" id="AVESA.00010b.r2.7CG0708730.1">
    <property type="protein sequence ID" value="AVESA.00010b.r2.7CG0708730.1.CDS.1"/>
    <property type="gene ID" value="AVESA.00010b.r2.7CG0708730"/>
</dbReference>
<reference evidence="1" key="2">
    <citation type="submission" date="2025-09" db="UniProtKB">
        <authorList>
            <consortium name="EnsemblPlants"/>
        </authorList>
    </citation>
    <scope>IDENTIFICATION</scope>
</reference>
<reference evidence="1" key="1">
    <citation type="submission" date="2021-05" db="EMBL/GenBank/DDBJ databases">
        <authorList>
            <person name="Scholz U."/>
            <person name="Mascher M."/>
            <person name="Fiebig A."/>
        </authorList>
    </citation>
    <scope>NUCLEOTIDE SEQUENCE [LARGE SCALE GENOMIC DNA]</scope>
</reference>
<sequence>MDFLPCLHYLAKYGLHQEQCIQMVPRKHIQCIRRDPSSTICYHLCQIAFQVVCMVQGWTIVALGRVPRLIVGYMEQLQSGSKSPTELLMTIDEHMHIPPPPLIVMGEDTVLVEKQHHGYSFKWPTTSNRVDMPTRRRNNALVTIDRIWQLNDAGFLIQRSTPTTPQQLKDVCLSFSLFKLLRCRYARYTISEAGFIEARNFLWHMLLEDCDGERVLMVMVHELSFLHDYYYSSFPMSYSKTWLPVMSVFISLLSMSYCLLLAAVMCLGIFLFSYSSQLTCKVQCWNSDDVFLAQTEIVQIGNALYDYVQLVLLVALVMLTEVREIASYICSNWTKVALICRYMNDTSWQQSSNIQRRIGRVLQCRCTLLKHWEGKMSQCSILVLRPGRTPLALLRRLIHLPEENKLVPRAVKAAVLHALRSYDEGSRSGGVAPLPSSLRGRGGGNLIWEFSGTKGTAHTMLVCHIATSILEVRMGTQHLPDDHHIAATHLSRYCAYLVAHSPELLPDDDGWCKSLYKAVKKDADRVRVSSIPVSTPQVEYQQLVELLGTRSKHEILKNGLELGKRLADLAAAEEAAEAWRVLAGFWSEMILYVAPSENLDGHAEAIARGGEFITLLWALLAHLGIVRRADHTTTTAAAAGGGPAVV</sequence>